<evidence type="ECO:0000313" key="2">
    <source>
        <dbReference type="EMBL" id="TKS89692.1"/>
    </source>
</evidence>
<keyword evidence="3" id="KW-1185">Reference proteome</keyword>
<keyword evidence="1" id="KW-0812">Transmembrane</keyword>
<evidence type="ECO:0000256" key="1">
    <source>
        <dbReference type="SAM" id="Phobius"/>
    </source>
</evidence>
<proteinExistence type="predicted"/>
<gene>
    <name evidence="2" type="ORF">D9C73_023820</name>
</gene>
<protein>
    <submittedName>
        <fullName evidence="2">Uncharacterized protein</fullName>
    </submittedName>
</protein>
<evidence type="ECO:0000313" key="3">
    <source>
        <dbReference type="Proteomes" id="UP000298787"/>
    </source>
</evidence>
<reference evidence="2 3" key="1">
    <citation type="submission" date="2019-01" db="EMBL/GenBank/DDBJ databases">
        <title>Genome Assembly of Collichthys lucidus.</title>
        <authorList>
            <person name="Cai M."/>
            <person name="Xiao S."/>
        </authorList>
    </citation>
    <scope>NUCLEOTIDE SEQUENCE [LARGE SCALE GENOMIC DNA]</scope>
    <source>
        <strain evidence="2">JT15FE1705JMU</strain>
        <tissue evidence="2">Muscle</tissue>
    </source>
</reference>
<name>A0A4V6ASV0_COLLU</name>
<keyword evidence="1" id="KW-1133">Transmembrane helix</keyword>
<dbReference type="Proteomes" id="UP000298787">
    <property type="component" value="Chromosome 21"/>
</dbReference>
<dbReference type="EMBL" id="CM014098">
    <property type="protein sequence ID" value="TKS89692.1"/>
    <property type="molecule type" value="Genomic_DNA"/>
</dbReference>
<dbReference type="AlphaFoldDB" id="A0A4V6ASV0"/>
<sequence>MVADQAESYTLSLMSVDARPTVTISTPESSTVAAQPLPRLSIGRKTLVAAAVGVMLVLVLVVLIPVLVSSARARLAQVCTQEQIQQPQAYRWTMTRIWVITALAHRCLLTVLMAHKANQDVRASLDPQDHLESQAHLDPRDHREIVWTLCGLGF</sequence>
<keyword evidence="1" id="KW-0472">Membrane</keyword>
<feature type="transmembrane region" description="Helical" evidence="1">
    <location>
        <begin position="47"/>
        <end position="68"/>
    </location>
</feature>
<dbReference type="STRING" id="240159.A0A4V6ASV0"/>
<organism evidence="2 3">
    <name type="scientific">Collichthys lucidus</name>
    <name type="common">Big head croaker</name>
    <name type="synonym">Sciaena lucida</name>
    <dbReference type="NCBI Taxonomy" id="240159"/>
    <lineage>
        <taxon>Eukaryota</taxon>
        <taxon>Metazoa</taxon>
        <taxon>Chordata</taxon>
        <taxon>Craniata</taxon>
        <taxon>Vertebrata</taxon>
        <taxon>Euteleostomi</taxon>
        <taxon>Actinopterygii</taxon>
        <taxon>Neopterygii</taxon>
        <taxon>Teleostei</taxon>
        <taxon>Neoteleostei</taxon>
        <taxon>Acanthomorphata</taxon>
        <taxon>Eupercaria</taxon>
        <taxon>Sciaenidae</taxon>
        <taxon>Collichthys</taxon>
    </lineage>
</organism>
<accession>A0A4V6ASV0</accession>